<dbReference type="RefSeq" id="WP_012616032.1">
    <property type="nucleotide sequence ID" value="NC_011831.1"/>
</dbReference>
<dbReference type="STRING" id="326427.Cagg_0742"/>
<dbReference type="EMBL" id="CP001337">
    <property type="protein sequence ID" value="ACL23666.1"/>
    <property type="molecule type" value="Genomic_DNA"/>
</dbReference>
<dbReference type="InterPro" id="IPR051011">
    <property type="entry name" value="Metal_resp_trans_reg"/>
</dbReference>
<keyword evidence="3" id="KW-0804">Transcription</keyword>
<keyword evidence="1" id="KW-0805">Transcription regulation</keyword>
<dbReference type="PRINTS" id="PR00778">
    <property type="entry name" value="HTHARSR"/>
</dbReference>
<evidence type="ECO:0000256" key="2">
    <source>
        <dbReference type="ARBA" id="ARBA00023125"/>
    </source>
</evidence>
<accession>B8G533</accession>
<feature type="domain" description="HTH arsR-type" evidence="4">
    <location>
        <begin position="1"/>
        <end position="93"/>
    </location>
</feature>
<dbReference type="InterPro" id="IPR036388">
    <property type="entry name" value="WH-like_DNA-bd_sf"/>
</dbReference>
<dbReference type="PANTHER" id="PTHR43132:SF2">
    <property type="entry name" value="ARSENICAL RESISTANCE OPERON REPRESSOR ARSR-RELATED"/>
    <property type="match status" value="1"/>
</dbReference>
<evidence type="ECO:0000256" key="1">
    <source>
        <dbReference type="ARBA" id="ARBA00023015"/>
    </source>
</evidence>
<dbReference type="Proteomes" id="UP000002508">
    <property type="component" value="Chromosome"/>
</dbReference>
<organism evidence="5 6">
    <name type="scientific">Chloroflexus aggregans (strain MD-66 / DSM 9485)</name>
    <dbReference type="NCBI Taxonomy" id="326427"/>
    <lineage>
        <taxon>Bacteria</taxon>
        <taxon>Bacillati</taxon>
        <taxon>Chloroflexota</taxon>
        <taxon>Chloroflexia</taxon>
        <taxon>Chloroflexales</taxon>
        <taxon>Chloroflexineae</taxon>
        <taxon>Chloroflexaceae</taxon>
        <taxon>Chloroflexus</taxon>
    </lineage>
</organism>
<dbReference type="SUPFAM" id="SSF46785">
    <property type="entry name" value="Winged helix' DNA-binding domain"/>
    <property type="match status" value="1"/>
</dbReference>
<dbReference type="SMART" id="SM00418">
    <property type="entry name" value="HTH_ARSR"/>
    <property type="match status" value="1"/>
</dbReference>
<sequence>MSLHRFKAEFFKALGHPTRLAILDQLRAGERSVQDLQQALAIEQSSVSQQLAVLRNKNIVDSRKEGTTVYYRVRDPMIFQLLDVARQIFNNHLIDTQEMLAILNEEQDTVR</sequence>
<dbReference type="KEGG" id="cag:Cagg_0742"/>
<dbReference type="AlphaFoldDB" id="B8G533"/>
<dbReference type="CDD" id="cd00090">
    <property type="entry name" value="HTH_ARSR"/>
    <property type="match status" value="1"/>
</dbReference>
<dbReference type="InterPro" id="IPR001845">
    <property type="entry name" value="HTH_ArsR_DNA-bd_dom"/>
</dbReference>
<dbReference type="GO" id="GO:0003677">
    <property type="term" value="F:DNA binding"/>
    <property type="evidence" value="ECO:0007669"/>
    <property type="project" value="UniProtKB-KW"/>
</dbReference>
<dbReference type="HOGENOM" id="CLU_097806_6_1_0"/>
<keyword evidence="6" id="KW-1185">Reference proteome</keyword>
<dbReference type="NCBIfam" id="NF033788">
    <property type="entry name" value="HTH_metalloreg"/>
    <property type="match status" value="1"/>
</dbReference>
<reference evidence="5" key="1">
    <citation type="submission" date="2008-12" db="EMBL/GenBank/DDBJ databases">
        <title>Complete sequence of Chloroflexus aggregans DSM 9485.</title>
        <authorList>
            <consortium name="US DOE Joint Genome Institute"/>
            <person name="Lucas S."/>
            <person name="Copeland A."/>
            <person name="Lapidus A."/>
            <person name="Glavina del Rio T."/>
            <person name="Dalin E."/>
            <person name="Tice H."/>
            <person name="Pitluck S."/>
            <person name="Foster B."/>
            <person name="Larimer F."/>
            <person name="Land M."/>
            <person name="Hauser L."/>
            <person name="Kyrpides N."/>
            <person name="Mikhailova N."/>
            <person name="Bryant D."/>
            <person name="Richardson P."/>
        </authorList>
    </citation>
    <scope>NUCLEOTIDE SEQUENCE</scope>
    <source>
        <strain evidence="5">DSM 9485</strain>
    </source>
</reference>
<evidence type="ECO:0000313" key="6">
    <source>
        <dbReference type="Proteomes" id="UP000002508"/>
    </source>
</evidence>
<evidence type="ECO:0000256" key="3">
    <source>
        <dbReference type="ARBA" id="ARBA00023163"/>
    </source>
</evidence>
<dbReference type="Gene3D" id="1.10.10.10">
    <property type="entry name" value="Winged helix-like DNA-binding domain superfamily/Winged helix DNA-binding domain"/>
    <property type="match status" value="1"/>
</dbReference>
<evidence type="ECO:0000259" key="4">
    <source>
        <dbReference type="PROSITE" id="PS50987"/>
    </source>
</evidence>
<name>B8G533_CHLAD</name>
<proteinExistence type="predicted"/>
<dbReference type="InterPro" id="IPR036390">
    <property type="entry name" value="WH_DNA-bd_sf"/>
</dbReference>
<dbReference type="eggNOG" id="COG0640">
    <property type="taxonomic scope" value="Bacteria"/>
</dbReference>
<dbReference type="InterPro" id="IPR011991">
    <property type="entry name" value="ArsR-like_HTH"/>
</dbReference>
<protein>
    <submittedName>
        <fullName evidence="5">Transcriptional regulator, ArsR family</fullName>
    </submittedName>
</protein>
<dbReference type="Pfam" id="PF01022">
    <property type="entry name" value="HTH_5"/>
    <property type="match status" value="1"/>
</dbReference>
<keyword evidence="2" id="KW-0238">DNA-binding</keyword>
<gene>
    <name evidence="5" type="ordered locus">Cagg_0742</name>
</gene>
<dbReference type="PROSITE" id="PS50987">
    <property type="entry name" value="HTH_ARSR_2"/>
    <property type="match status" value="1"/>
</dbReference>
<dbReference type="PANTHER" id="PTHR43132">
    <property type="entry name" value="ARSENICAL RESISTANCE OPERON REPRESSOR ARSR-RELATED"/>
    <property type="match status" value="1"/>
</dbReference>
<dbReference type="GO" id="GO:0003700">
    <property type="term" value="F:DNA-binding transcription factor activity"/>
    <property type="evidence" value="ECO:0007669"/>
    <property type="project" value="InterPro"/>
</dbReference>
<evidence type="ECO:0000313" key="5">
    <source>
        <dbReference type="EMBL" id="ACL23666.1"/>
    </source>
</evidence>